<dbReference type="Gene3D" id="3.40.630.30">
    <property type="match status" value="1"/>
</dbReference>
<proteinExistence type="predicted"/>
<name>F2L511_THEU7</name>
<dbReference type="Proteomes" id="UP000008138">
    <property type="component" value="Chromosome"/>
</dbReference>
<dbReference type="GeneID" id="10360309"/>
<reference key="2">
    <citation type="submission" date="2011-03" db="EMBL/GenBank/DDBJ databases">
        <title>Complete genome sequence of the thermoacidophilic crenarchaeon Thermoproteus uzoniensis 768-20.</title>
        <authorList>
            <person name="Mardanov A.V."/>
            <person name="Gumerov V.M."/>
            <person name="Beletsky A.V."/>
            <person name="Prokofeva M.I."/>
            <person name="Bonch-Osmolovskaya E.A."/>
            <person name="Ravin N.V."/>
            <person name="Skryabin K.G."/>
        </authorList>
    </citation>
    <scope>NUCLEOTIDE SEQUENCE</scope>
    <source>
        <strain>768-20</strain>
    </source>
</reference>
<accession>F2L511</accession>
<gene>
    <name evidence="1" type="ordered locus">TUZN_0772</name>
</gene>
<protein>
    <submittedName>
        <fullName evidence="1">Uncharacterized protein</fullName>
    </submittedName>
</protein>
<organism evidence="1 2">
    <name type="scientific">Thermoproteus uzoniensis (strain 768-20)</name>
    <dbReference type="NCBI Taxonomy" id="999630"/>
    <lineage>
        <taxon>Archaea</taxon>
        <taxon>Thermoproteota</taxon>
        <taxon>Thermoprotei</taxon>
        <taxon>Thermoproteales</taxon>
        <taxon>Thermoproteaceae</taxon>
        <taxon>Thermoproteus</taxon>
    </lineage>
</organism>
<keyword evidence="2" id="KW-1185">Reference proteome</keyword>
<dbReference type="eggNOG" id="arCOG01699">
    <property type="taxonomic scope" value="Archaea"/>
</dbReference>
<dbReference type="Pfam" id="PF06557">
    <property type="entry name" value="DUF1122"/>
    <property type="match status" value="1"/>
</dbReference>
<dbReference type="RefSeq" id="WP_013679596.1">
    <property type="nucleotide sequence ID" value="NC_015315.1"/>
</dbReference>
<dbReference type="HOGENOM" id="CLU_121769_0_0_2"/>
<dbReference type="KEGG" id="tuz:TUZN_0772"/>
<dbReference type="STRING" id="999630.TUZN_0772"/>
<dbReference type="InterPro" id="IPR016181">
    <property type="entry name" value="Acyl_CoA_acyltransferase"/>
</dbReference>
<dbReference type="SUPFAM" id="SSF55729">
    <property type="entry name" value="Acyl-CoA N-acyltransferases (Nat)"/>
    <property type="match status" value="1"/>
</dbReference>
<dbReference type="AlphaFoldDB" id="F2L511"/>
<reference evidence="1 2" key="1">
    <citation type="journal article" date="2011" name="J. Bacteriol.">
        <title>Complete genome sequence of the thermoacidophilic crenarchaeon Thermoproteus uzoniensis 768-20.</title>
        <authorList>
            <person name="Mardanov A.V."/>
            <person name="Gumerov V.M."/>
            <person name="Beletsky A.V."/>
            <person name="Prokofeva M.I."/>
            <person name="Bonch-Osmolovskaya E.A."/>
            <person name="Ravin N.V."/>
            <person name="Skryabin K.G."/>
        </authorList>
    </citation>
    <scope>NUCLEOTIDE SEQUENCE [LARGE SCALE GENOMIC DNA]</scope>
    <source>
        <strain evidence="1 2">768-20</strain>
    </source>
</reference>
<dbReference type="InterPro" id="IPR008304">
    <property type="entry name" value="UCP017998"/>
</dbReference>
<sequence length="140" mass="15567">MPAEAPAGLHLLFLRGRFRDEVNVEIYDSSGPLAAVKLFVGRPPHYAPWAEVFNVAGRLYGSPAELEIYRWVYSALPPDSNLYVEYFEDVQTRAQLSRGVPPAETRLGAVLLRAGFLAVSDMYFPEGGREGGQKIRAVRL</sequence>
<dbReference type="EMBL" id="CP002590">
    <property type="protein sequence ID" value="AEA12260.1"/>
    <property type="molecule type" value="Genomic_DNA"/>
</dbReference>
<evidence type="ECO:0000313" key="1">
    <source>
        <dbReference type="EMBL" id="AEA12260.1"/>
    </source>
</evidence>
<evidence type="ECO:0000313" key="2">
    <source>
        <dbReference type="Proteomes" id="UP000008138"/>
    </source>
</evidence>